<dbReference type="SMART" id="SM00863">
    <property type="entry name" value="tRNA_SAD"/>
    <property type="match status" value="1"/>
</dbReference>
<keyword evidence="3" id="KW-0479">Metal-binding</keyword>
<proteinExistence type="predicted"/>
<evidence type="ECO:0000256" key="1">
    <source>
        <dbReference type="ARBA" id="ARBA00001947"/>
    </source>
</evidence>
<keyword evidence="5" id="KW-0175">Coiled coil</keyword>
<dbReference type="SUPFAM" id="SSF55186">
    <property type="entry name" value="ThrRS/AlaRS common domain"/>
    <property type="match status" value="1"/>
</dbReference>
<dbReference type="Proteomes" id="UP000188597">
    <property type="component" value="Unassembled WGS sequence"/>
</dbReference>
<dbReference type="OrthoDB" id="9812949at2"/>
<dbReference type="InterPro" id="IPR012947">
    <property type="entry name" value="tRNA_SAD"/>
</dbReference>
<evidence type="ECO:0000256" key="5">
    <source>
        <dbReference type="SAM" id="Coils"/>
    </source>
</evidence>
<dbReference type="InterPro" id="IPR051335">
    <property type="entry name" value="Alanyl-tRNA_Editing_Enzymes"/>
</dbReference>
<dbReference type="SUPFAM" id="SSF50447">
    <property type="entry name" value="Translation proteins"/>
    <property type="match status" value="1"/>
</dbReference>
<dbReference type="PROSITE" id="PS50860">
    <property type="entry name" value="AA_TRNA_LIGASE_II_ALA"/>
    <property type="match status" value="1"/>
</dbReference>
<name>A0A1V3G5I9_9BACL</name>
<dbReference type="Gene3D" id="2.40.30.130">
    <property type="match status" value="1"/>
</dbReference>
<dbReference type="GO" id="GO:0006419">
    <property type="term" value="P:alanyl-tRNA aminoacylation"/>
    <property type="evidence" value="ECO:0007669"/>
    <property type="project" value="InterPro"/>
</dbReference>
<reference evidence="7 8" key="1">
    <citation type="submission" date="2016-11" db="EMBL/GenBank/DDBJ databases">
        <authorList>
            <person name="Jaros S."/>
            <person name="Januszkiewicz K."/>
            <person name="Wedrychowicz H."/>
        </authorList>
    </citation>
    <scope>NUCLEOTIDE SEQUENCE [LARGE SCALE GENOMIC DNA]</scope>
    <source>
        <strain evidence="7 8">Con a/3</strain>
    </source>
</reference>
<evidence type="ECO:0000256" key="3">
    <source>
        <dbReference type="ARBA" id="ARBA00022723"/>
    </source>
</evidence>
<dbReference type="GO" id="GO:0002161">
    <property type="term" value="F:aminoacyl-tRNA deacylase activity"/>
    <property type="evidence" value="ECO:0007669"/>
    <property type="project" value="UniProtKB-ARBA"/>
</dbReference>
<dbReference type="GO" id="GO:0005524">
    <property type="term" value="F:ATP binding"/>
    <property type="evidence" value="ECO:0007669"/>
    <property type="project" value="InterPro"/>
</dbReference>
<dbReference type="Gene3D" id="3.30.980.10">
    <property type="entry name" value="Threonyl-trna Synthetase, Chain A, domain 2"/>
    <property type="match status" value="1"/>
</dbReference>
<dbReference type="InterPro" id="IPR003156">
    <property type="entry name" value="DHHA1_dom"/>
</dbReference>
<dbReference type="InterPro" id="IPR018165">
    <property type="entry name" value="Ala-tRNA-synth_IIc_core"/>
</dbReference>
<dbReference type="InterPro" id="IPR018164">
    <property type="entry name" value="Ala-tRNA-synth_IIc_N"/>
</dbReference>
<feature type="coiled-coil region" evidence="5">
    <location>
        <begin position="252"/>
        <end position="286"/>
    </location>
</feature>
<comment type="cofactor">
    <cofactor evidence="1">
        <name>Zn(2+)</name>
        <dbReference type="ChEBI" id="CHEBI:29105"/>
    </cofactor>
</comment>
<accession>A0A1V3G5I9</accession>
<evidence type="ECO:0000259" key="6">
    <source>
        <dbReference type="PROSITE" id="PS50860"/>
    </source>
</evidence>
<dbReference type="Pfam" id="PF07973">
    <property type="entry name" value="tRNA_SAD"/>
    <property type="match status" value="1"/>
</dbReference>
<dbReference type="InterPro" id="IPR018163">
    <property type="entry name" value="Thr/Ala-tRNA-synth_IIc_edit"/>
</dbReference>
<dbReference type="GO" id="GO:0004813">
    <property type="term" value="F:alanine-tRNA ligase activity"/>
    <property type="evidence" value="ECO:0007669"/>
    <property type="project" value="InterPro"/>
</dbReference>
<evidence type="ECO:0000313" key="7">
    <source>
        <dbReference type="EMBL" id="OOE10687.1"/>
    </source>
</evidence>
<feature type="domain" description="Alanyl-transfer RNA synthetases family profile" evidence="6">
    <location>
        <begin position="1"/>
        <end position="236"/>
    </location>
</feature>
<keyword evidence="7" id="KW-0378">Hydrolase</keyword>
<dbReference type="GO" id="GO:0046872">
    <property type="term" value="F:metal ion binding"/>
    <property type="evidence" value="ECO:0007669"/>
    <property type="project" value="UniProtKB-KW"/>
</dbReference>
<dbReference type="Pfam" id="PF01411">
    <property type="entry name" value="tRNA-synt_2c"/>
    <property type="match status" value="1"/>
</dbReference>
<comment type="caution">
    <text evidence="7">The sequence shown here is derived from an EMBL/GenBank/DDBJ whole genome shotgun (WGS) entry which is preliminary data.</text>
</comment>
<dbReference type="GO" id="GO:0005737">
    <property type="term" value="C:cytoplasm"/>
    <property type="evidence" value="ECO:0007669"/>
    <property type="project" value="UniProtKB-SubCell"/>
</dbReference>
<evidence type="ECO:0000313" key="8">
    <source>
        <dbReference type="Proteomes" id="UP000188597"/>
    </source>
</evidence>
<keyword evidence="4" id="KW-0862">Zinc</keyword>
<dbReference type="RefSeq" id="WP_077364247.1">
    <property type="nucleotide sequence ID" value="NZ_MQMF01000003.1"/>
</dbReference>
<dbReference type="Gene3D" id="3.10.310.40">
    <property type="match status" value="1"/>
</dbReference>
<dbReference type="EMBL" id="MQMF01000003">
    <property type="protein sequence ID" value="OOE10687.1"/>
    <property type="molecule type" value="Genomic_DNA"/>
</dbReference>
<evidence type="ECO:0000256" key="4">
    <source>
        <dbReference type="ARBA" id="ARBA00022833"/>
    </source>
</evidence>
<organism evidence="7 8">
    <name type="scientific">Fictibacillus arsenicus</name>
    <dbReference type="NCBI Taxonomy" id="255247"/>
    <lineage>
        <taxon>Bacteria</taxon>
        <taxon>Bacillati</taxon>
        <taxon>Bacillota</taxon>
        <taxon>Bacilli</taxon>
        <taxon>Bacillales</taxon>
        <taxon>Fictibacillaceae</taxon>
        <taxon>Fictibacillus</taxon>
    </lineage>
</organism>
<dbReference type="AlphaFoldDB" id="A0A1V3G5I9"/>
<gene>
    <name evidence="7" type="ORF">UN64_15140</name>
</gene>
<comment type="subcellular location">
    <subcellularLocation>
        <location evidence="2">Cytoplasm</location>
    </subcellularLocation>
</comment>
<dbReference type="Pfam" id="PF02272">
    <property type="entry name" value="DHHA1"/>
    <property type="match status" value="1"/>
</dbReference>
<dbReference type="InterPro" id="IPR009000">
    <property type="entry name" value="Transl_B-barrel_sf"/>
</dbReference>
<dbReference type="PANTHER" id="PTHR43462:SF1">
    <property type="entry name" value="ALANYL-TRNA EDITING PROTEIN AARSD1"/>
    <property type="match status" value="1"/>
</dbReference>
<dbReference type="PANTHER" id="PTHR43462">
    <property type="entry name" value="ALANYL-TRNA EDITING PROTEIN"/>
    <property type="match status" value="1"/>
</dbReference>
<sequence>MTKKIYYSSPYTTEWETIFKKSFTKEDKYFVVLDETAFYPTGGGQPHDTGTINGIEVLDIFNDETGEVVHMIERLPETTQAFCSLNWRRRFEHMQHHSGQHLLSAVCYTLYNAKTVSFHLGQDYATIDLDLSELNPSQMEKIEQTANEEIYHNRSIHTYYVTSEELAKLPLLKMPKVTENIRIVEIEGIEYNACGGTHVLRTGEIGIIKLIKAEKQKGMIRLYFKCGLRALQDLNEGQQILGKIAAKFNTGRYEVMGRIEKWEEEKKKLESELAKVKEEKNAYVAKELLLKKEGDFLFHVFDDKSFDELKNLAIIMAHDHNLFILFASTLENKAVVVHNGTKNVPCGKFLKEHMGSFNGKGGGNDKSAQAGFPTLEDTLNFLDFSRRELLKKIKN</sequence>
<protein>
    <submittedName>
        <fullName evidence="7">Hydrolase</fullName>
    </submittedName>
</protein>
<evidence type="ECO:0000256" key="2">
    <source>
        <dbReference type="ARBA" id="ARBA00004496"/>
    </source>
</evidence>
<dbReference type="GO" id="GO:0003676">
    <property type="term" value="F:nucleic acid binding"/>
    <property type="evidence" value="ECO:0007669"/>
    <property type="project" value="InterPro"/>
</dbReference>